<proteinExistence type="inferred from homology"/>
<dbReference type="InterPro" id="IPR003356">
    <property type="entry name" value="DNA_methylase_A-5"/>
</dbReference>
<organism evidence="6 7">
    <name type="scientific">Planktothrix agardhii (strain NIVA-CYA 126/8)</name>
    <dbReference type="NCBI Taxonomy" id="388467"/>
    <lineage>
        <taxon>Bacteria</taxon>
        <taxon>Bacillati</taxon>
        <taxon>Cyanobacteriota</taxon>
        <taxon>Cyanophyceae</taxon>
        <taxon>Oscillatoriophycideae</taxon>
        <taxon>Oscillatoriales</taxon>
        <taxon>Microcoleaceae</taxon>
        <taxon>Planktothrix</taxon>
    </lineage>
</organism>
<dbReference type="Gene3D" id="3.90.220.20">
    <property type="entry name" value="DNA methylase specificity domains"/>
    <property type="match status" value="2"/>
</dbReference>
<reference evidence="6 7" key="1">
    <citation type="journal article" date="2014" name="Appl. Environ. Microbiol.">
        <title>Elucidation of insertion elements encoded on plasmids and in vitro construction of shuttle vectors from the toxic cyanobacterium Planktothrix.</title>
        <authorList>
            <person name="Christiansen G."/>
            <person name="Goesmann A."/>
            <person name="Kurmayer R."/>
        </authorList>
    </citation>
    <scope>NUCLEOTIDE SEQUENCE [LARGE SCALE GENOMIC DNA]</scope>
    <source>
        <strain evidence="6 7">NIVA-CYA 126/8</strain>
    </source>
</reference>
<dbReference type="PATRIC" id="fig|388467.6.peg.4431"/>
<dbReference type="GO" id="GO:0008170">
    <property type="term" value="F:N-methyltransferase activity"/>
    <property type="evidence" value="ECO:0007669"/>
    <property type="project" value="InterPro"/>
</dbReference>
<dbReference type="EC" id="3.1.21.3" evidence="6"/>
<dbReference type="InterPro" id="IPR002052">
    <property type="entry name" value="DNA_methylase_N6_adenine_CS"/>
</dbReference>
<dbReference type="RefSeq" id="WP_042156728.1">
    <property type="nucleotide sequence ID" value="NZ_CM002803.1"/>
</dbReference>
<dbReference type="eggNOG" id="COG0286">
    <property type="taxonomic scope" value="Bacteria"/>
</dbReference>
<dbReference type="GO" id="GO:0009307">
    <property type="term" value="P:DNA restriction-modification system"/>
    <property type="evidence" value="ECO:0007669"/>
    <property type="project" value="UniProtKB-KW"/>
</dbReference>
<dbReference type="AlphaFoldDB" id="A0A073CYI8"/>
<dbReference type="SUPFAM" id="SSF53335">
    <property type="entry name" value="S-adenosyl-L-methionine-dependent methyltransferases"/>
    <property type="match status" value="1"/>
</dbReference>
<dbReference type="GO" id="GO:0003677">
    <property type="term" value="F:DNA binding"/>
    <property type="evidence" value="ECO:0007669"/>
    <property type="project" value="UniProtKB-KW"/>
</dbReference>
<feature type="domain" description="DNA methylase adenine-specific" evidence="5">
    <location>
        <begin position="399"/>
        <end position="647"/>
    </location>
</feature>
<dbReference type="eggNOG" id="COG0732">
    <property type="taxonomic scope" value="Bacteria"/>
</dbReference>
<dbReference type="Proteomes" id="UP000027395">
    <property type="component" value="Chromosome"/>
</dbReference>
<keyword evidence="3" id="KW-0238">DNA-binding</keyword>
<gene>
    <name evidence="6" type="primary">hsdM</name>
    <name evidence="6" type="ORF">A19Y_4491</name>
</gene>
<dbReference type="GO" id="GO:0009035">
    <property type="term" value="F:type I site-specific deoxyribonuclease activity"/>
    <property type="evidence" value="ECO:0007669"/>
    <property type="project" value="UniProtKB-EC"/>
</dbReference>
<dbReference type="PANTHER" id="PTHR30408:SF12">
    <property type="entry name" value="TYPE I RESTRICTION ENZYME MJAVIII SPECIFICITY SUBUNIT"/>
    <property type="match status" value="1"/>
</dbReference>
<evidence type="ECO:0000256" key="2">
    <source>
        <dbReference type="ARBA" id="ARBA00022747"/>
    </source>
</evidence>
<sequence>MINQDNFKFLLISLGFEQNKNVLSKYFPHTDGILKVNFDKKELIYPEDQGLTVNERQTCNFSQNENFVVFECVHRLLVKGYKPEHLELEPKWKVGHGASGGRADILVKNQQDKPMLIIECKTAGKEFEKAWKDTQTDGGQLFSYAQQIQETEFLCLYTSDLLDNNCIFEHYVISHKDNPKILADDIKLLSFEKAKDVRGRFKVWQETYQLEATTKGIFEDNIPAYQIGKDKYTIEDLKSIDAKDKEKKYHIFRTILRKHNVSGRENAFDILVNLFLCKIVDETQHPQELKFYWKGIAYDNYYDFIDRLQGLYKYGMERYLGEEITYISNEQIEGAFWSVNRDAIKTRIKDYFRQLKFFTNNDFAFINVYNKELFDKNMKVLLEIVQMWQDLRLKNQEQNQFLGDMFEFFLDNGIKQSEGQFFTPIPITRFICMALPLESVIREKSELPMVLDFACGAGHFLTELAIQTKPFIQKYRQIEPSTFFKNIYGIEKESRLSKVAKVSAFMYGQEGINILPHDALDNIPEIKLESFDILVANPPFAVEDFLDTLSEEQRQKYDLFETISDLGNKNIQCFFIERAKQLLAPNGVAGIIVPSSVLSNSDNTHIATREILLKYFDIVSIVELGSNTFSKTNTNTVVLFLRRKYQRPEPAEQYENRVLDFFENWQDEVETGGGMYRDIDSVKKYCEHIEVDFEDYQTLLLGVPSEQLLEYDLFKEYKNEFDKSTDIVNLKKRKSFKDCSVQEQDAELNKRFLEYLQRIEKDKLYYFILAFNNPQKVLIVKSPADNKEQKQFLGYEWSGDKHNPGLKYLSGSHITPLFDPDNRYNPEKINYWIQQNFNGNSEDAELPNLEYITYANLVDLLDFSRKDFNKTISLTPKKDINIEEQWSNKYPLRKLAEVTFINPSKTEIKDVDENILVSFVEMASVSDKGFIANKVDRPLKDLKKGSYTYFFENDIIIAKITPCMENGKCALARGLTNSLGMGSSEFHVIRAKEKDVLIDFIFALLNRDVIRKYAEQNMTGASGHRRVPESFYENIKIPLPPLEVQQQIVDECDAIEQSVIKAKEVIEQARNQIEENIISIYQDTRELVGLSKVSEIKRGRFSHRPRNDPRFYNGVYPFIQTGDIVRAKGNKIEYTQTLNEDGLQVSKLFQPSIVLVTIAANIGDTAVLDYPACFPDSIVALIPNNDINVYFLELMMRKQKQYLNDIAPQMAQKNINVEILKSVKIPVPPLPIQEKLVSEVDKLEQEITKNQKIVDESPNLKQQVMKKYL</sequence>
<dbReference type="PANTHER" id="PTHR30408">
    <property type="entry name" value="TYPE-1 RESTRICTION ENZYME ECOKI SPECIFICITY PROTEIN"/>
    <property type="match status" value="1"/>
</dbReference>
<keyword evidence="2" id="KW-0680">Restriction system</keyword>
<dbReference type="CDD" id="cd02440">
    <property type="entry name" value="AdoMet_MTases"/>
    <property type="match status" value="1"/>
</dbReference>
<dbReference type="InterPro" id="IPR052021">
    <property type="entry name" value="Type-I_RS_S_subunit"/>
</dbReference>
<dbReference type="GO" id="GO:0032259">
    <property type="term" value="P:methylation"/>
    <property type="evidence" value="ECO:0007669"/>
    <property type="project" value="InterPro"/>
</dbReference>
<dbReference type="InterPro" id="IPR044946">
    <property type="entry name" value="Restrct_endonuc_typeI_TRD_sf"/>
</dbReference>
<dbReference type="Pfam" id="PF01420">
    <property type="entry name" value="Methylase_S"/>
    <property type="match status" value="2"/>
</dbReference>
<dbReference type="Pfam" id="PF02384">
    <property type="entry name" value="N6_Mtase"/>
    <property type="match status" value="1"/>
</dbReference>
<dbReference type="CDD" id="cd17260">
    <property type="entry name" value="RMtype1_S_EcoEI-TRD1-CR1_like"/>
    <property type="match status" value="1"/>
</dbReference>
<evidence type="ECO:0000313" key="7">
    <source>
        <dbReference type="Proteomes" id="UP000027395"/>
    </source>
</evidence>
<keyword evidence="6" id="KW-0378">Hydrolase</keyword>
<dbReference type="Gene3D" id="3.40.50.150">
    <property type="entry name" value="Vaccinia Virus protein VP39"/>
    <property type="match status" value="1"/>
</dbReference>
<feature type="domain" description="Type I restriction modification DNA specificity" evidence="4">
    <location>
        <begin position="1092"/>
        <end position="1252"/>
    </location>
</feature>
<name>A0A073CYI8_PLAA1</name>
<keyword evidence="7" id="KW-1185">Reference proteome</keyword>
<dbReference type="STRING" id="388467.A19Y_4491"/>
<dbReference type="SUPFAM" id="SSF116734">
    <property type="entry name" value="DNA methylase specificity domain"/>
    <property type="match status" value="2"/>
</dbReference>
<dbReference type="HOGENOM" id="CLU_003347_0_0_3"/>
<dbReference type="InterPro" id="IPR000055">
    <property type="entry name" value="Restrct_endonuc_typeI_TRD"/>
</dbReference>
<dbReference type="EMBL" id="CM002803">
    <property type="protein sequence ID" value="KEI69135.1"/>
    <property type="molecule type" value="Genomic_DNA"/>
</dbReference>
<feature type="domain" description="Type I restriction modification DNA specificity" evidence="4">
    <location>
        <begin position="940"/>
        <end position="1057"/>
    </location>
</feature>
<dbReference type="PRINTS" id="PR00507">
    <property type="entry name" value="N12N6MTFRASE"/>
</dbReference>
<comment type="similarity">
    <text evidence="1">Belongs to the type-I restriction system S methylase family.</text>
</comment>
<dbReference type="PROSITE" id="PS00092">
    <property type="entry name" value="N6_MTASE"/>
    <property type="match status" value="1"/>
</dbReference>
<accession>A0A073CYI8</accession>
<evidence type="ECO:0000259" key="5">
    <source>
        <dbReference type="Pfam" id="PF02384"/>
    </source>
</evidence>
<evidence type="ECO:0000256" key="3">
    <source>
        <dbReference type="ARBA" id="ARBA00023125"/>
    </source>
</evidence>
<evidence type="ECO:0000256" key="1">
    <source>
        <dbReference type="ARBA" id="ARBA00010923"/>
    </source>
</evidence>
<evidence type="ECO:0000313" key="6">
    <source>
        <dbReference type="EMBL" id="KEI69135.1"/>
    </source>
</evidence>
<protein>
    <submittedName>
        <fullName evidence="6">HsdM</fullName>
        <ecNumber evidence="6">3.1.21.3</ecNumber>
    </submittedName>
</protein>
<evidence type="ECO:0000259" key="4">
    <source>
        <dbReference type="Pfam" id="PF01420"/>
    </source>
</evidence>
<dbReference type="InterPro" id="IPR029063">
    <property type="entry name" value="SAM-dependent_MTases_sf"/>
</dbReference>
<dbReference type="CDD" id="cd17282">
    <property type="entry name" value="RMtype1_S_Eco16444ORF1681_TRD1-CR1_like"/>
    <property type="match status" value="1"/>
</dbReference>